<dbReference type="PANTHER" id="PTHR46550">
    <property type="entry name" value="F-BOX ONLY PROTEIN 3"/>
    <property type="match status" value="1"/>
</dbReference>
<feature type="domain" description="F-box" evidence="4">
    <location>
        <begin position="174"/>
        <end position="220"/>
    </location>
</feature>
<reference evidence="5 6" key="2">
    <citation type="journal article" date="2017" name="Front. Plant Sci.">
        <title>Gene Classification and Mining of Molecular Markers Useful in Red Clover (Trifolium pratense) Breeding.</title>
        <authorList>
            <person name="Istvanek J."/>
            <person name="Dluhosova J."/>
            <person name="Dluhos P."/>
            <person name="Patkova L."/>
            <person name="Nedelnik J."/>
            <person name="Repkova J."/>
        </authorList>
    </citation>
    <scope>NUCLEOTIDE SEQUENCE [LARGE SCALE GENOMIC DNA]</scope>
    <source>
        <strain evidence="6">cv. Tatra</strain>
        <tissue evidence="5">Young leaves</tissue>
    </source>
</reference>
<dbReference type="Gene3D" id="1.20.1280.50">
    <property type="match status" value="1"/>
</dbReference>
<dbReference type="AlphaFoldDB" id="A0A2K3N264"/>
<dbReference type="Proteomes" id="UP000236291">
    <property type="component" value="Unassembled WGS sequence"/>
</dbReference>
<comment type="pathway">
    <text evidence="1">Protein modification; protein ubiquitination.</text>
</comment>
<feature type="region of interest" description="Disordered" evidence="3">
    <location>
        <begin position="118"/>
        <end position="154"/>
    </location>
</feature>
<dbReference type="STRING" id="57577.A0A2K3N264"/>
<feature type="compositionally biased region" description="Basic and acidic residues" evidence="3">
    <location>
        <begin position="129"/>
        <end position="140"/>
    </location>
</feature>
<evidence type="ECO:0000256" key="3">
    <source>
        <dbReference type="SAM" id="MobiDB-lite"/>
    </source>
</evidence>
<comment type="caution">
    <text evidence="5">The sequence shown here is derived from an EMBL/GenBank/DDBJ whole genome shotgun (WGS) entry which is preliminary data.</text>
</comment>
<evidence type="ECO:0000313" key="5">
    <source>
        <dbReference type="EMBL" id="PNX97094.1"/>
    </source>
</evidence>
<dbReference type="PANTHER" id="PTHR46550:SF1">
    <property type="entry name" value="F-BOX PROTEIN 3"/>
    <property type="match status" value="1"/>
</dbReference>
<evidence type="ECO:0000256" key="1">
    <source>
        <dbReference type="ARBA" id="ARBA00004906"/>
    </source>
</evidence>
<keyword evidence="2" id="KW-0833">Ubl conjugation pathway</keyword>
<dbReference type="InterPro" id="IPR036047">
    <property type="entry name" value="F-box-like_dom_sf"/>
</dbReference>
<dbReference type="InterPro" id="IPR001810">
    <property type="entry name" value="F-box_dom"/>
</dbReference>
<dbReference type="PROSITE" id="PS50181">
    <property type="entry name" value="FBOX"/>
    <property type="match status" value="1"/>
</dbReference>
<proteinExistence type="predicted"/>
<gene>
    <name evidence="5" type="ORF">L195_g020314</name>
</gene>
<evidence type="ECO:0000313" key="6">
    <source>
        <dbReference type="Proteomes" id="UP000236291"/>
    </source>
</evidence>
<dbReference type="GO" id="GO:0005737">
    <property type="term" value="C:cytoplasm"/>
    <property type="evidence" value="ECO:0007669"/>
    <property type="project" value="TreeGrafter"/>
</dbReference>
<organism evidence="5 6">
    <name type="scientific">Trifolium pratense</name>
    <name type="common">Red clover</name>
    <dbReference type="NCBI Taxonomy" id="57577"/>
    <lineage>
        <taxon>Eukaryota</taxon>
        <taxon>Viridiplantae</taxon>
        <taxon>Streptophyta</taxon>
        <taxon>Embryophyta</taxon>
        <taxon>Tracheophyta</taxon>
        <taxon>Spermatophyta</taxon>
        <taxon>Magnoliopsida</taxon>
        <taxon>eudicotyledons</taxon>
        <taxon>Gunneridae</taxon>
        <taxon>Pentapetalae</taxon>
        <taxon>rosids</taxon>
        <taxon>fabids</taxon>
        <taxon>Fabales</taxon>
        <taxon>Fabaceae</taxon>
        <taxon>Papilionoideae</taxon>
        <taxon>50 kb inversion clade</taxon>
        <taxon>NPAAA clade</taxon>
        <taxon>Hologalegina</taxon>
        <taxon>IRL clade</taxon>
        <taxon>Trifolieae</taxon>
        <taxon>Trifolium</taxon>
    </lineage>
</organism>
<name>A0A2K3N264_TRIPR</name>
<evidence type="ECO:0000259" key="4">
    <source>
        <dbReference type="PROSITE" id="PS50181"/>
    </source>
</evidence>
<feature type="compositionally biased region" description="Polar residues" evidence="3">
    <location>
        <begin position="143"/>
        <end position="154"/>
    </location>
</feature>
<evidence type="ECO:0000256" key="2">
    <source>
        <dbReference type="ARBA" id="ARBA00022786"/>
    </source>
</evidence>
<dbReference type="InterPro" id="IPR052121">
    <property type="entry name" value="F-box_SCF_Substrate_Recog"/>
</dbReference>
<dbReference type="SMART" id="SM00256">
    <property type="entry name" value="FBOX"/>
    <property type="match status" value="1"/>
</dbReference>
<dbReference type="FunFam" id="1.20.1280.50:FF:000048">
    <property type="entry name" value="F-box family protein-like"/>
    <property type="match status" value="1"/>
</dbReference>
<protein>
    <submittedName>
        <fullName evidence="5">F-box protein skip31-like</fullName>
    </submittedName>
</protein>
<reference evidence="5 6" key="1">
    <citation type="journal article" date="2014" name="Am. J. Bot.">
        <title>Genome assembly and annotation for red clover (Trifolium pratense; Fabaceae).</title>
        <authorList>
            <person name="Istvanek J."/>
            <person name="Jaros M."/>
            <person name="Krenek A."/>
            <person name="Repkova J."/>
        </authorList>
    </citation>
    <scope>NUCLEOTIDE SEQUENCE [LARGE SCALE GENOMIC DNA]</scope>
    <source>
        <strain evidence="6">cv. Tatra</strain>
        <tissue evidence="5">Young leaves</tissue>
    </source>
</reference>
<dbReference type="Pfam" id="PF12937">
    <property type="entry name" value="F-box-like"/>
    <property type="match status" value="1"/>
</dbReference>
<sequence>MCGPYLHFRLFLSKSNTSSGCPCCVTLRFVHHDSPFVTFNGSDRPEQIQPLISLWTESSSSSSSTLFPFRPDSTTVFKFRSPVHSLINPPSQNFYDTMTFSDDEDENLAQFLESEVLSEVSDKEEENVEEPKAKRKRVEEAESNNQGTKQCSGSSSELKNFAVCNPGVPRRIESGFFSKVPPELYHHILKFLSSEDLISCSLVCRFLSHAASDEALWRRLYCMRWGVLPPSRKLRDCPWKKLYIQRDEKDMGELVRSCQNEFKEYYIQMQAAKRSQAPHPSQLKDDSIILDKTLADQVSSWKSSRGLSDTVVTDHACSGKTCSYYQIGDVFICEKTGQVHVCDETCKEVGMDPTDELMVCTISGHCFDSLLSPSEMESDFVSLNIF</sequence>
<accession>A0A2K3N264</accession>
<dbReference type="EMBL" id="ASHM01015187">
    <property type="protein sequence ID" value="PNX97094.1"/>
    <property type="molecule type" value="Genomic_DNA"/>
</dbReference>
<dbReference type="SUPFAM" id="SSF81383">
    <property type="entry name" value="F-box domain"/>
    <property type="match status" value="1"/>
</dbReference>